<keyword evidence="2" id="KW-1185">Reference proteome</keyword>
<evidence type="ECO:0000313" key="1">
    <source>
        <dbReference type="EMBL" id="GAA2654447.1"/>
    </source>
</evidence>
<gene>
    <name evidence="1" type="ORF">GCM10010412_023180</name>
</gene>
<evidence type="ECO:0000313" key="2">
    <source>
        <dbReference type="Proteomes" id="UP001501666"/>
    </source>
</evidence>
<accession>A0ABN3RKH0</accession>
<dbReference type="EMBL" id="BAAATE010000005">
    <property type="protein sequence ID" value="GAA2654447.1"/>
    <property type="molecule type" value="Genomic_DNA"/>
</dbReference>
<proteinExistence type="predicted"/>
<dbReference type="Proteomes" id="UP001501666">
    <property type="component" value="Unassembled WGS sequence"/>
</dbReference>
<name>A0ABN3RKH0_9ACTN</name>
<reference evidence="1 2" key="1">
    <citation type="journal article" date="2019" name="Int. J. Syst. Evol. Microbiol.">
        <title>The Global Catalogue of Microorganisms (GCM) 10K type strain sequencing project: providing services to taxonomists for standard genome sequencing and annotation.</title>
        <authorList>
            <consortium name="The Broad Institute Genomics Platform"/>
            <consortium name="The Broad Institute Genome Sequencing Center for Infectious Disease"/>
            <person name="Wu L."/>
            <person name="Ma J."/>
        </authorList>
    </citation>
    <scope>NUCLEOTIDE SEQUENCE [LARGE SCALE GENOMIC DNA]</scope>
    <source>
        <strain evidence="1 2">JCM 6835</strain>
    </source>
</reference>
<comment type="caution">
    <text evidence="1">The sequence shown here is derived from an EMBL/GenBank/DDBJ whole genome shotgun (WGS) entry which is preliminary data.</text>
</comment>
<organism evidence="1 2">
    <name type="scientific">Nonomuraea recticatena</name>
    <dbReference type="NCBI Taxonomy" id="46178"/>
    <lineage>
        <taxon>Bacteria</taxon>
        <taxon>Bacillati</taxon>
        <taxon>Actinomycetota</taxon>
        <taxon>Actinomycetes</taxon>
        <taxon>Streptosporangiales</taxon>
        <taxon>Streptosporangiaceae</taxon>
        <taxon>Nonomuraea</taxon>
    </lineage>
</organism>
<protein>
    <submittedName>
        <fullName evidence="1">Uncharacterized protein</fullName>
    </submittedName>
</protein>
<sequence>MQGGVLSPEAFQALVPVDEMLARMTEKGPDLWSENALTAPEWEELRTLATRALANIR</sequence>